<organism evidence="1">
    <name type="scientific">viral metagenome</name>
    <dbReference type="NCBI Taxonomy" id="1070528"/>
    <lineage>
        <taxon>unclassified sequences</taxon>
        <taxon>metagenomes</taxon>
        <taxon>organismal metagenomes</taxon>
    </lineage>
</organism>
<dbReference type="AlphaFoldDB" id="A0A6C0BB53"/>
<evidence type="ECO:0000313" key="1">
    <source>
        <dbReference type="EMBL" id="QHS88728.1"/>
    </source>
</evidence>
<accession>A0A6C0BB53</accession>
<reference evidence="1" key="1">
    <citation type="journal article" date="2020" name="Nature">
        <title>Giant virus diversity and host interactions through global metagenomics.</title>
        <authorList>
            <person name="Schulz F."/>
            <person name="Roux S."/>
            <person name="Paez-Espino D."/>
            <person name="Jungbluth S."/>
            <person name="Walsh D.A."/>
            <person name="Denef V.J."/>
            <person name="McMahon K.D."/>
            <person name="Konstantinidis K.T."/>
            <person name="Eloe-Fadrosh E.A."/>
            <person name="Kyrpides N.C."/>
            <person name="Woyke T."/>
        </authorList>
    </citation>
    <scope>NUCLEOTIDE SEQUENCE</scope>
    <source>
        <strain evidence="1">GVMAG-M-3300010158-59</strain>
    </source>
</reference>
<protein>
    <submittedName>
        <fullName evidence="1">Uncharacterized protein</fullName>
    </submittedName>
</protein>
<name>A0A6C0BB53_9ZZZZ</name>
<dbReference type="EMBL" id="MN739102">
    <property type="protein sequence ID" value="QHS88728.1"/>
    <property type="molecule type" value="Genomic_DNA"/>
</dbReference>
<proteinExistence type="predicted"/>
<sequence>MAYVYNYTFDNLSRIGNDACTQDQNTIQNINASNYLLQNYFINDCSMKQPIALATTQPGIMYNGGNGSGAGGCNIDSSSKLLIGTIQTHPRCKISLFQRPFATVPFLGRGSVDPILESQIMQGELLTNKRSVNKLSEKSDIKYQITPLIPSVKDRVTNPAYSVEGVASEGWIRGGIPSRDLTRDRDFYNAHTPNQYA</sequence>